<comment type="similarity">
    <text evidence="1">Belongs to the glutathione peroxidase family.</text>
</comment>
<dbReference type="InterPro" id="IPR036249">
    <property type="entry name" value="Thioredoxin-like_sf"/>
</dbReference>
<dbReference type="AlphaFoldDB" id="A0AAY4EAM6"/>
<name>A0AAY4EAM6_9TELE</name>
<evidence type="ECO:0000256" key="1">
    <source>
        <dbReference type="ARBA" id="ARBA00006926"/>
    </source>
</evidence>
<evidence type="ECO:0000313" key="5">
    <source>
        <dbReference type="Proteomes" id="UP000694580"/>
    </source>
</evidence>
<evidence type="ECO:0000256" key="2">
    <source>
        <dbReference type="ARBA" id="ARBA00022559"/>
    </source>
</evidence>
<reference evidence="4" key="3">
    <citation type="submission" date="2025-09" db="UniProtKB">
        <authorList>
            <consortium name="Ensembl"/>
        </authorList>
    </citation>
    <scope>IDENTIFICATION</scope>
</reference>
<dbReference type="GO" id="GO:0004601">
    <property type="term" value="F:peroxidase activity"/>
    <property type="evidence" value="ECO:0007669"/>
    <property type="project" value="UniProtKB-KW"/>
</dbReference>
<protein>
    <recommendedName>
        <fullName evidence="6">Glutathione peroxidase</fullName>
    </recommendedName>
</protein>
<dbReference type="Ensembl" id="ENSDCDT00010064572.1">
    <property type="protein sequence ID" value="ENSDCDP00010054036.1"/>
    <property type="gene ID" value="ENSDCDG00010031274.1"/>
</dbReference>
<dbReference type="Gene3D" id="3.40.30.10">
    <property type="entry name" value="Glutaredoxin"/>
    <property type="match status" value="1"/>
</dbReference>
<dbReference type="Pfam" id="PF00255">
    <property type="entry name" value="GSHPx"/>
    <property type="match status" value="1"/>
</dbReference>
<organism evidence="4 5">
    <name type="scientific">Denticeps clupeoides</name>
    <name type="common">denticle herring</name>
    <dbReference type="NCBI Taxonomy" id="299321"/>
    <lineage>
        <taxon>Eukaryota</taxon>
        <taxon>Metazoa</taxon>
        <taxon>Chordata</taxon>
        <taxon>Craniata</taxon>
        <taxon>Vertebrata</taxon>
        <taxon>Euteleostomi</taxon>
        <taxon>Actinopterygii</taxon>
        <taxon>Neopterygii</taxon>
        <taxon>Teleostei</taxon>
        <taxon>Clupei</taxon>
        <taxon>Clupeiformes</taxon>
        <taxon>Denticipitoidei</taxon>
        <taxon>Denticipitidae</taxon>
        <taxon>Denticeps</taxon>
    </lineage>
</organism>
<reference evidence="4 5" key="1">
    <citation type="submission" date="2020-06" db="EMBL/GenBank/DDBJ databases">
        <authorList>
            <consortium name="Wellcome Sanger Institute Data Sharing"/>
        </authorList>
    </citation>
    <scope>NUCLEOTIDE SEQUENCE [LARGE SCALE GENOMIC DNA]</scope>
</reference>
<accession>A0AAY4EAM6</accession>
<dbReference type="SUPFAM" id="SSF52833">
    <property type="entry name" value="Thioredoxin-like"/>
    <property type="match status" value="1"/>
</dbReference>
<proteinExistence type="inferred from homology"/>
<reference evidence="4" key="2">
    <citation type="submission" date="2025-08" db="UniProtKB">
        <authorList>
            <consortium name="Ensembl"/>
        </authorList>
    </citation>
    <scope>IDENTIFICATION</scope>
</reference>
<evidence type="ECO:0000256" key="3">
    <source>
        <dbReference type="ARBA" id="ARBA00023002"/>
    </source>
</evidence>
<evidence type="ECO:0008006" key="6">
    <source>
        <dbReference type="Google" id="ProtNLM"/>
    </source>
</evidence>
<dbReference type="GO" id="GO:0006979">
    <property type="term" value="P:response to oxidative stress"/>
    <property type="evidence" value="ECO:0007669"/>
    <property type="project" value="InterPro"/>
</dbReference>
<keyword evidence="3" id="KW-0560">Oxidoreductase</keyword>
<keyword evidence="5" id="KW-1185">Reference proteome</keyword>
<dbReference type="InterPro" id="IPR000889">
    <property type="entry name" value="Glutathione_peroxidase"/>
</dbReference>
<evidence type="ECO:0000313" key="4">
    <source>
        <dbReference type="Ensembl" id="ENSDCDP00010054036.1"/>
    </source>
</evidence>
<sequence length="54" mass="6157">MLKLMHIKKWSSPVEDWQKATSIYDFSAIDIDGKEVSLEKYRGTVVVITNVASK</sequence>
<dbReference type="GeneTree" id="ENSGT00940000170739"/>
<dbReference type="PROSITE" id="PS51355">
    <property type="entry name" value="GLUTATHIONE_PEROXID_3"/>
    <property type="match status" value="1"/>
</dbReference>
<dbReference type="Proteomes" id="UP000694580">
    <property type="component" value="Chromosome 13"/>
</dbReference>
<keyword evidence="2" id="KW-0575">Peroxidase</keyword>